<name>A0A420J882_9PEZI</name>
<dbReference type="GO" id="GO:0006310">
    <property type="term" value="P:DNA recombination"/>
    <property type="evidence" value="ECO:0007669"/>
    <property type="project" value="UniProtKB-KW"/>
</dbReference>
<evidence type="ECO:0000313" key="3">
    <source>
        <dbReference type="EMBL" id="RKF82982.1"/>
    </source>
</evidence>
<dbReference type="GO" id="GO:0016887">
    <property type="term" value="F:ATP hydrolysis activity"/>
    <property type="evidence" value="ECO:0007669"/>
    <property type="project" value="RHEA"/>
</dbReference>
<dbReference type="AlphaFoldDB" id="A0A420J882"/>
<organism evidence="3 4">
    <name type="scientific">Golovinomyces cichoracearum</name>
    <dbReference type="NCBI Taxonomy" id="62708"/>
    <lineage>
        <taxon>Eukaryota</taxon>
        <taxon>Fungi</taxon>
        <taxon>Dikarya</taxon>
        <taxon>Ascomycota</taxon>
        <taxon>Pezizomycotina</taxon>
        <taxon>Leotiomycetes</taxon>
        <taxon>Erysiphales</taxon>
        <taxon>Erysiphaceae</taxon>
        <taxon>Golovinomyces</taxon>
    </lineage>
</organism>
<dbReference type="Gene3D" id="3.40.50.300">
    <property type="entry name" value="P-loop containing nucleotide triphosphate hydrolases"/>
    <property type="match status" value="1"/>
</dbReference>
<comment type="cofactor">
    <cofactor evidence="1">
        <name>Mg(2+)</name>
        <dbReference type="ChEBI" id="CHEBI:18420"/>
    </cofactor>
</comment>
<dbReference type="GO" id="GO:0043139">
    <property type="term" value="F:5'-3' DNA helicase activity"/>
    <property type="evidence" value="ECO:0007669"/>
    <property type="project" value="UniProtKB-EC"/>
</dbReference>
<keyword evidence="1" id="KW-0378">Hydrolase</keyword>
<keyword evidence="1" id="KW-0227">DNA damage</keyword>
<dbReference type="PANTHER" id="PTHR10492">
    <property type="match status" value="1"/>
</dbReference>
<proteinExistence type="inferred from homology"/>
<sequence>LALEEDQVFTLHTLGLPAVRHNWGNTVPDADEVYDAEEQAEKAGPGGAGKTYTYETICSAARGMGGHTPHSRFGIPLDLSPDFICSIKKQSNKAAYLKTVDMIVWDEIICQDKFCFEAVHRLFCDLRDVPDDEKAVLFGEGPAVMGGDFAQTLPIKPGGSRPDIWVADLPYKVELHGLITLPPYIDSPPNIEALIESIYPADILIDAHTKSLDSLFKDRCLIATTNSVVWDLNDG</sequence>
<evidence type="ECO:0000256" key="1">
    <source>
        <dbReference type="RuleBase" id="RU363044"/>
    </source>
</evidence>
<dbReference type="EMBL" id="MCBQ01001870">
    <property type="protein sequence ID" value="RKF82982.1"/>
    <property type="molecule type" value="Genomic_DNA"/>
</dbReference>
<keyword evidence="1" id="KW-0234">DNA repair</keyword>
<reference evidence="3 4" key="1">
    <citation type="journal article" date="2018" name="BMC Genomics">
        <title>Comparative genome analyses reveal sequence features reflecting distinct modes of host-adaptation between dicot and monocot powdery mildew.</title>
        <authorList>
            <person name="Wu Y."/>
            <person name="Ma X."/>
            <person name="Pan Z."/>
            <person name="Kale S.D."/>
            <person name="Song Y."/>
            <person name="King H."/>
            <person name="Zhang Q."/>
            <person name="Presley C."/>
            <person name="Deng X."/>
            <person name="Wei C.I."/>
            <person name="Xiao S."/>
        </authorList>
    </citation>
    <scope>NUCLEOTIDE SEQUENCE [LARGE SCALE GENOMIC DNA]</scope>
    <source>
        <strain evidence="3">UMSG3</strain>
    </source>
</reference>
<dbReference type="EC" id="5.6.2.3" evidence="1"/>
<feature type="non-terminal residue" evidence="3">
    <location>
        <position position="1"/>
    </location>
</feature>
<comment type="similarity">
    <text evidence="1">Belongs to the helicase family.</text>
</comment>
<dbReference type="GO" id="GO:0000723">
    <property type="term" value="P:telomere maintenance"/>
    <property type="evidence" value="ECO:0007669"/>
    <property type="project" value="InterPro"/>
</dbReference>
<feature type="non-terminal residue" evidence="3">
    <location>
        <position position="235"/>
    </location>
</feature>
<evidence type="ECO:0000313" key="4">
    <source>
        <dbReference type="Proteomes" id="UP000283383"/>
    </source>
</evidence>
<feature type="domain" description="DNA helicase Pif1-like DEAD-box helicase" evidence="2">
    <location>
        <begin position="64"/>
        <end position="167"/>
    </location>
</feature>
<keyword evidence="4" id="KW-1185">Reference proteome</keyword>
<comment type="catalytic activity">
    <reaction evidence="1">
        <text>ATP + H2O = ADP + phosphate + H(+)</text>
        <dbReference type="Rhea" id="RHEA:13065"/>
        <dbReference type="ChEBI" id="CHEBI:15377"/>
        <dbReference type="ChEBI" id="CHEBI:15378"/>
        <dbReference type="ChEBI" id="CHEBI:30616"/>
        <dbReference type="ChEBI" id="CHEBI:43474"/>
        <dbReference type="ChEBI" id="CHEBI:456216"/>
        <dbReference type="EC" id="5.6.2.3"/>
    </reaction>
</comment>
<keyword evidence="1" id="KW-0233">DNA recombination</keyword>
<comment type="caution">
    <text evidence="3">The sequence shown here is derived from an EMBL/GenBank/DDBJ whole genome shotgun (WGS) entry which is preliminary data.</text>
</comment>
<accession>A0A420J882</accession>
<protein>
    <recommendedName>
        <fullName evidence="1">ATP-dependent DNA helicase</fullName>
        <ecNumber evidence="1">5.6.2.3</ecNumber>
    </recommendedName>
</protein>
<dbReference type="Pfam" id="PF05970">
    <property type="entry name" value="PIF1"/>
    <property type="match status" value="1"/>
</dbReference>
<dbReference type="STRING" id="62708.A0A420J882"/>
<gene>
    <name evidence="3" type="ORF">GcM3_018042</name>
</gene>
<evidence type="ECO:0000259" key="2">
    <source>
        <dbReference type="Pfam" id="PF05970"/>
    </source>
</evidence>
<keyword evidence="1" id="KW-0067">ATP-binding</keyword>
<dbReference type="InterPro" id="IPR027417">
    <property type="entry name" value="P-loop_NTPase"/>
</dbReference>
<keyword evidence="1" id="KW-0347">Helicase</keyword>
<dbReference type="GO" id="GO:0006281">
    <property type="term" value="P:DNA repair"/>
    <property type="evidence" value="ECO:0007669"/>
    <property type="project" value="UniProtKB-KW"/>
</dbReference>
<keyword evidence="1" id="KW-0547">Nucleotide-binding</keyword>
<dbReference type="GO" id="GO:0005524">
    <property type="term" value="F:ATP binding"/>
    <property type="evidence" value="ECO:0007669"/>
    <property type="project" value="UniProtKB-KW"/>
</dbReference>
<dbReference type="InterPro" id="IPR010285">
    <property type="entry name" value="DNA_helicase_pif1-like_DEAD"/>
</dbReference>
<dbReference type="Proteomes" id="UP000283383">
    <property type="component" value="Unassembled WGS sequence"/>
</dbReference>